<gene>
    <name evidence="2" type="ORF">WG926_26590</name>
</gene>
<dbReference type="SMART" id="SM00112">
    <property type="entry name" value="CA"/>
    <property type="match status" value="1"/>
</dbReference>
<proteinExistence type="predicted"/>
<dbReference type="InterPro" id="IPR002126">
    <property type="entry name" value="Cadherin-like_dom"/>
</dbReference>
<keyword evidence="3" id="KW-1185">Reference proteome</keyword>
<dbReference type="InterPro" id="IPR015919">
    <property type="entry name" value="Cadherin-like_sf"/>
</dbReference>
<dbReference type="EMBL" id="JBBKTW010000031">
    <property type="protein sequence ID" value="MEN2991903.1"/>
    <property type="molecule type" value="Genomic_DNA"/>
</dbReference>
<dbReference type="PROSITE" id="PS50268">
    <property type="entry name" value="CADHERIN_2"/>
    <property type="match status" value="1"/>
</dbReference>
<dbReference type="SUPFAM" id="SSF49313">
    <property type="entry name" value="Cadherin-like"/>
    <property type="match status" value="1"/>
</dbReference>
<name>A0ABU9YST3_9PROT</name>
<feature type="non-terminal residue" evidence="2">
    <location>
        <position position="104"/>
    </location>
</feature>
<dbReference type="Proteomes" id="UP001413721">
    <property type="component" value="Unassembled WGS sequence"/>
</dbReference>
<evidence type="ECO:0000313" key="2">
    <source>
        <dbReference type="EMBL" id="MEN2991903.1"/>
    </source>
</evidence>
<organism evidence="2 3">
    <name type="scientific">Tistrella arctica</name>
    <dbReference type="NCBI Taxonomy" id="3133430"/>
    <lineage>
        <taxon>Bacteria</taxon>
        <taxon>Pseudomonadati</taxon>
        <taxon>Pseudomonadota</taxon>
        <taxon>Alphaproteobacteria</taxon>
        <taxon>Geminicoccales</taxon>
        <taxon>Geminicoccaceae</taxon>
        <taxon>Tistrella</taxon>
    </lineage>
</organism>
<evidence type="ECO:0000313" key="3">
    <source>
        <dbReference type="Proteomes" id="UP001413721"/>
    </source>
</evidence>
<dbReference type="CDD" id="cd11304">
    <property type="entry name" value="Cadherin_repeat"/>
    <property type="match status" value="1"/>
</dbReference>
<sequence>MREDAQVIGTVTASDPDAGDTLTFTVDDPRFEIVDGVLQLAGGEVLDHETEPFIDLTLTATDAEGLETSSVVRITVTNVAEAPTAPQLDNDQVVENLPGAVIGT</sequence>
<comment type="caution">
    <text evidence="2">The sequence shown here is derived from an EMBL/GenBank/DDBJ whole genome shotgun (WGS) entry which is preliminary data.</text>
</comment>
<accession>A0ABU9YST3</accession>
<dbReference type="RefSeq" id="WP_345938717.1">
    <property type="nucleotide sequence ID" value="NZ_JBBKTW010000031.1"/>
</dbReference>
<evidence type="ECO:0000259" key="1">
    <source>
        <dbReference type="PROSITE" id="PS50268"/>
    </source>
</evidence>
<protein>
    <submittedName>
        <fullName evidence="2">Cadherin repeat domain-containing protein</fullName>
    </submittedName>
</protein>
<feature type="domain" description="Cadherin" evidence="1">
    <location>
        <begin position="8"/>
        <end position="88"/>
    </location>
</feature>
<dbReference type="Gene3D" id="2.60.40.60">
    <property type="entry name" value="Cadherins"/>
    <property type="match status" value="1"/>
</dbReference>
<reference evidence="2 3" key="1">
    <citation type="submission" date="2024-03" db="EMBL/GenBank/DDBJ databases">
        <title>High-quality draft genome sequencing of Tistrella sp. BH-R2-4.</title>
        <authorList>
            <person name="Dong C."/>
        </authorList>
    </citation>
    <scope>NUCLEOTIDE SEQUENCE [LARGE SCALE GENOMIC DNA]</scope>
    <source>
        <strain evidence="2 3">BH-R2-4</strain>
    </source>
</reference>